<name>A0AAD9KPK9_RIDPI</name>
<comment type="caution">
    <text evidence="2">The sequence shown here is derived from an EMBL/GenBank/DDBJ whole genome shotgun (WGS) entry which is preliminary data.</text>
</comment>
<dbReference type="Proteomes" id="UP001209878">
    <property type="component" value="Unassembled WGS sequence"/>
</dbReference>
<feature type="signal peptide" evidence="1">
    <location>
        <begin position="1"/>
        <end position="21"/>
    </location>
</feature>
<gene>
    <name evidence="2" type="ORF">NP493_755g01000</name>
</gene>
<evidence type="ECO:0000313" key="2">
    <source>
        <dbReference type="EMBL" id="KAK2174992.1"/>
    </source>
</evidence>
<organism evidence="2 3">
    <name type="scientific">Ridgeia piscesae</name>
    <name type="common">Tubeworm</name>
    <dbReference type="NCBI Taxonomy" id="27915"/>
    <lineage>
        <taxon>Eukaryota</taxon>
        <taxon>Metazoa</taxon>
        <taxon>Spiralia</taxon>
        <taxon>Lophotrochozoa</taxon>
        <taxon>Annelida</taxon>
        <taxon>Polychaeta</taxon>
        <taxon>Sedentaria</taxon>
        <taxon>Canalipalpata</taxon>
        <taxon>Sabellida</taxon>
        <taxon>Siboglinidae</taxon>
        <taxon>Ridgeia</taxon>
    </lineage>
</organism>
<feature type="chain" id="PRO_5042137278" evidence="1">
    <location>
        <begin position="22"/>
        <end position="82"/>
    </location>
</feature>
<dbReference type="AlphaFoldDB" id="A0AAD9KPK9"/>
<proteinExistence type="predicted"/>
<evidence type="ECO:0000313" key="3">
    <source>
        <dbReference type="Proteomes" id="UP001209878"/>
    </source>
</evidence>
<evidence type="ECO:0000256" key="1">
    <source>
        <dbReference type="SAM" id="SignalP"/>
    </source>
</evidence>
<reference evidence="2" key="1">
    <citation type="journal article" date="2023" name="Mol. Biol. Evol.">
        <title>Third-Generation Sequencing Reveals the Adaptive Role of the Epigenome in Three Deep-Sea Polychaetes.</title>
        <authorList>
            <person name="Perez M."/>
            <person name="Aroh O."/>
            <person name="Sun Y."/>
            <person name="Lan Y."/>
            <person name="Juniper S.K."/>
            <person name="Young C.R."/>
            <person name="Angers B."/>
            <person name="Qian P.Y."/>
        </authorList>
    </citation>
    <scope>NUCLEOTIDE SEQUENCE</scope>
    <source>
        <strain evidence="2">R07B-5</strain>
    </source>
</reference>
<keyword evidence="1" id="KW-0732">Signal</keyword>
<accession>A0AAD9KPK9</accession>
<dbReference type="EMBL" id="JAODUO010000758">
    <property type="protein sequence ID" value="KAK2174992.1"/>
    <property type="molecule type" value="Genomic_DNA"/>
</dbReference>
<keyword evidence="3" id="KW-1185">Reference proteome</keyword>
<sequence length="82" mass="9480">MKCTTLTLLVVSACCWLATSALDEWVVRCRSKCLTKFDKCYANTNTEATTRQRIQACSPVFDDCYQKCTEELHQYDKSILRE</sequence>
<protein>
    <submittedName>
        <fullName evidence="2">Uncharacterized protein</fullName>
    </submittedName>
</protein>